<evidence type="ECO:0000313" key="2">
    <source>
        <dbReference type="Proteomes" id="UP000230961"/>
    </source>
</evidence>
<name>A0A7U4K1B4_YEREN</name>
<sequence length="329" mass="38105">MSRKDLQAKKRHHYVWAHYLARWGNGTNDVFYTTKTGKIAHDSVRAIAVENYFYKITTLTAKHIEVIKGFSRHSPEHLQTQHMSYLTDILKIQNVEKIYRKSGIRNQEAEALIHATKCNIIENLHSSHEDMAQRVLAELADERLDILQDKEHMVEFMSFLGHQIVRTKAYRDEVLKILHRRNALEIEVADAMAHAWWFLSYMFGMNIGFSLFIGRHDSRHALLVNDTAIPFITSDHPVVNVHSCVSETEFSVPEHADFYYPISPRIAYIICDSERFTSGKHYVDKALVTEFNTKVATQAMVHIIGNIDSVIFPLKKHIGRRYTKKKTVS</sequence>
<proteinExistence type="predicted"/>
<dbReference type="EMBL" id="CP007448">
    <property type="protein sequence ID" value="AHM73845.1"/>
    <property type="molecule type" value="Genomic_DNA"/>
</dbReference>
<organism evidence="1 2">
    <name type="scientific">Yersinia enterocolitica LC20</name>
    <dbReference type="NCBI Taxonomy" id="1443113"/>
    <lineage>
        <taxon>Bacteria</taxon>
        <taxon>Pseudomonadati</taxon>
        <taxon>Pseudomonadota</taxon>
        <taxon>Gammaproteobacteria</taxon>
        <taxon>Enterobacterales</taxon>
        <taxon>Yersiniaceae</taxon>
        <taxon>Yersinia</taxon>
    </lineage>
</organism>
<protein>
    <submittedName>
        <fullName evidence="1">DUF4238 domain-containing protein</fullName>
    </submittedName>
</protein>
<accession>A0A7U4K1B4</accession>
<dbReference type="AlphaFoldDB" id="A0A7U4K1B4"/>
<dbReference type="KEGG" id="yel:LC20_02592"/>
<dbReference type="Pfam" id="PF14022">
    <property type="entry name" value="DUF4238"/>
    <property type="match status" value="1"/>
</dbReference>
<gene>
    <name evidence="1" type="ORF">LC20_02592</name>
</gene>
<dbReference type="Proteomes" id="UP000230961">
    <property type="component" value="Chromosome"/>
</dbReference>
<dbReference type="InterPro" id="IPR025332">
    <property type="entry name" value="DUF4238"/>
</dbReference>
<evidence type="ECO:0000313" key="1">
    <source>
        <dbReference type="EMBL" id="AHM73845.1"/>
    </source>
</evidence>
<reference evidence="1 2" key="1">
    <citation type="submission" date="2017-11" db="EMBL/GenBank/DDBJ databases">
        <title>The complete genome sequence and comparative genome analysis of Yersinia enterocolitica strain LC20.</title>
        <authorList>
            <person name="Shi G."/>
            <person name="Su M."/>
            <person name="Liang J."/>
            <person name="Gu W."/>
            <person name="Xiao Y."/>
            <person name="Zhang Z."/>
            <person name="Qiu H."/>
            <person name="Duan R."/>
            <person name="Zhang Z."/>
            <person name="Li Y."/>
            <person name="Zhang X."/>
            <person name="Ling Y."/>
            <person name="Song L."/>
            <person name="Chen M."/>
            <person name="Zhao Y."/>
            <person name="Wu J."/>
            <person name="Jing H."/>
            <person name="Xiao J."/>
            <person name="Wang X."/>
        </authorList>
    </citation>
    <scope>NUCLEOTIDE SEQUENCE [LARGE SCALE GENOMIC DNA]</scope>
    <source>
        <strain evidence="1 2">LC20</strain>
    </source>
</reference>